<dbReference type="SMART" id="SM00482">
    <property type="entry name" value="POLAc"/>
    <property type="match status" value="1"/>
</dbReference>
<dbReference type="InterPro" id="IPR043502">
    <property type="entry name" value="DNA/RNA_pol_sf"/>
</dbReference>
<evidence type="ECO:0000259" key="2">
    <source>
        <dbReference type="SMART" id="SM00482"/>
    </source>
</evidence>
<dbReference type="GO" id="GO:0003677">
    <property type="term" value="F:DNA binding"/>
    <property type="evidence" value="ECO:0007669"/>
    <property type="project" value="InterPro"/>
</dbReference>
<dbReference type="AlphaFoldDB" id="A0A8S9WSZ6"/>
<dbReference type="SUPFAM" id="SSF56672">
    <property type="entry name" value="DNA/RNA polymerases"/>
    <property type="match status" value="1"/>
</dbReference>
<dbReference type="InterPro" id="IPR002298">
    <property type="entry name" value="DNA_polymerase_A"/>
</dbReference>
<proteinExistence type="predicted"/>
<reference evidence="3" key="1">
    <citation type="journal article" date="2021" name="Mol. Ecol. Resour.">
        <title>Apolygus lucorum genome provides insights into omnivorousness and mesophyll feeding.</title>
        <authorList>
            <person name="Liu Y."/>
            <person name="Liu H."/>
            <person name="Wang H."/>
            <person name="Huang T."/>
            <person name="Liu B."/>
            <person name="Yang B."/>
            <person name="Yin L."/>
            <person name="Li B."/>
            <person name="Zhang Y."/>
            <person name="Zhang S."/>
            <person name="Jiang F."/>
            <person name="Zhang X."/>
            <person name="Ren Y."/>
            <person name="Wang B."/>
            <person name="Wang S."/>
            <person name="Lu Y."/>
            <person name="Wu K."/>
            <person name="Fan W."/>
            <person name="Wang G."/>
        </authorList>
    </citation>
    <scope>NUCLEOTIDE SEQUENCE</scope>
    <source>
        <strain evidence="3">12Hb</strain>
    </source>
</reference>
<sequence length="320" mass="36553">MILDYRHAHKIKSTYTDGILAHVINKKSISTTWEQCAAATGRITSSGPNLQSIPKQEENLTIAGESFNLRKIFVSRLGRKFVAADFQQIELRVFAHLSLDKSLISAFQEPGDIFHTMTKIRTGKSDFDPSERERTKTLMYALLYGAGSYKISELLSVDLEHAKRFCCDFYTSFPGLKSFRARVLEECRTRKELRSLSGRRRLFPHIASQNLQQKRYSERQAVNFVIQGSAADISKAAMLRAEAALRERHLQAYLLLQIHDELLWEVPEEHVMPAIEIIKKAIEETKDYWSVKFNLKVNLPVKITSGSSWGNMRCEAQPGK</sequence>
<keyword evidence="4" id="KW-1185">Reference proteome</keyword>
<dbReference type="GO" id="GO:0003887">
    <property type="term" value="F:DNA-directed DNA polymerase activity"/>
    <property type="evidence" value="ECO:0007669"/>
    <property type="project" value="InterPro"/>
</dbReference>
<protein>
    <recommendedName>
        <fullName evidence="2">DNA-directed DNA polymerase family A palm domain-containing protein</fullName>
    </recommendedName>
</protein>
<dbReference type="OrthoDB" id="6630443at2759"/>
<dbReference type="FunFam" id="1.10.150.20:FF:000002">
    <property type="entry name" value="DNA polymerase I"/>
    <property type="match status" value="1"/>
</dbReference>
<name>A0A8S9WSZ6_APOLU</name>
<accession>A0A8S9WSZ6</accession>
<evidence type="ECO:0000256" key="1">
    <source>
        <dbReference type="ARBA" id="ARBA00022705"/>
    </source>
</evidence>
<evidence type="ECO:0000313" key="4">
    <source>
        <dbReference type="Proteomes" id="UP000466442"/>
    </source>
</evidence>
<dbReference type="Gene3D" id="1.20.1060.10">
    <property type="entry name" value="Taq DNA Polymerase, Chain T, domain 4"/>
    <property type="match status" value="1"/>
</dbReference>
<dbReference type="Proteomes" id="UP000466442">
    <property type="component" value="Unassembled WGS sequence"/>
</dbReference>
<dbReference type="Gene3D" id="3.30.70.370">
    <property type="match status" value="1"/>
</dbReference>
<dbReference type="Pfam" id="PF00476">
    <property type="entry name" value="DNA_pol_A"/>
    <property type="match status" value="1"/>
</dbReference>
<dbReference type="PANTHER" id="PTHR10133">
    <property type="entry name" value="DNA POLYMERASE I"/>
    <property type="match status" value="1"/>
</dbReference>
<dbReference type="InterPro" id="IPR001098">
    <property type="entry name" value="DNA-dir_DNA_pol_A_palm_dom"/>
</dbReference>
<gene>
    <name evidence="3" type="ORF">GE061_007345</name>
</gene>
<dbReference type="Gene3D" id="1.10.150.20">
    <property type="entry name" value="5' to 3' exonuclease, C-terminal subdomain"/>
    <property type="match status" value="1"/>
</dbReference>
<evidence type="ECO:0000313" key="3">
    <source>
        <dbReference type="EMBL" id="KAF6199319.1"/>
    </source>
</evidence>
<dbReference type="GO" id="GO:0006261">
    <property type="term" value="P:DNA-templated DNA replication"/>
    <property type="evidence" value="ECO:0007669"/>
    <property type="project" value="InterPro"/>
</dbReference>
<dbReference type="EMBL" id="WIXP02000015">
    <property type="protein sequence ID" value="KAF6199319.1"/>
    <property type="molecule type" value="Genomic_DNA"/>
</dbReference>
<comment type="caution">
    <text evidence="3">The sequence shown here is derived from an EMBL/GenBank/DDBJ whole genome shotgun (WGS) entry which is preliminary data.</text>
</comment>
<keyword evidence="1" id="KW-0235">DNA replication</keyword>
<dbReference type="GO" id="GO:0006302">
    <property type="term" value="P:double-strand break repair"/>
    <property type="evidence" value="ECO:0007669"/>
    <property type="project" value="TreeGrafter"/>
</dbReference>
<organism evidence="3 4">
    <name type="scientific">Apolygus lucorum</name>
    <name type="common">Small green plant bug</name>
    <name type="synonym">Lygocoris lucorum</name>
    <dbReference type="NCBI Taxonomy" id="248454"/>
    <lineage>
        <taxon>Eukaryota</taxon>
        <taxon>Metazoa</taxon>
        <taxon>Ecdysozoa</taxon>
        <taxon>Arthropoda</taxon>
        <taxon>Hexapoda</taxon>
        <taxon>Insecta</taxon>
        <taxon>Pterygota</taxon>
        <taxon>Neoptera</taxon>
        <taxon>Paraneoptera</taxon>
        <taxon>Hemiptera</taxon>
        <taxon>Heteroptera</taxon>
        <taxon>Panheteroptera</taxon>
        <taxon>Cimicomorpha</taxon>
        <taxon>Miridae</taxon>
        <taxon>Mirini</taxon>
        <taxon>Apolygus</taxon>
    </lineage>
</organism>
<feature type="domain" description="DNA-directed DNA polymerase family A palm" evidence="2">
    <location>
        <begin position="66"/>
        <end position="270"/>
    </location>
</feature>
<dbReference type="PRINTS" id="PR00868">
    <property type="entry name" value="DNAPOLI"/>
</dbReference>
<dbReference type="PANTHER" id="PTHR10133:SF27">
    <property type="entry name" value="DNA POLYMERASE NU"/>
    <property type="match status" value="1"/>
</dbReference>